<reference evidence="1" key="1">
    <citation type="submission" date="2020-11" db="EMBL/GenBank/DDBJ databases">
        <authorList>
            <person name="Tran Van P."/>
        </authorList>
    </citation>
    <scope>NUCLEOTIDE SEQUENCE</scope>
</reference>
<dbReference type="GO" id="GO:0072669">
    <property type="term" value="C:tRNA-splicing ligase complex"/>
    <property type="evidence" value="ECO:0007669"/>
    <property type="project" value="InterPro"/>
</dbReference>
<dbReference type="Proteomes" id="UP000728032">
    <property type="component" value="Unassembled WGS sequence"/>
</dbReference>
<dbReference type="EMBL" id="CAJPVJ010000154">
    <property type="protein sequence ID" value="CAG2161502.1"/>
    <property type="molecule type" value="Genomic_DNA"/>
</dbReference>
<gene>
    <name evidence="1" type="ORF">ONB1V03_LOCUS1108</name>
</gene>
<dbReference type="InterPro" id="IPR024887">
    <property type="entry name" value="Ashwin"/>
</dbReference>
<organism evidence="1">
    <name type="scientific">Oppiella nova</name>
    <dbReference type="NCBI Taxonomy" id="334625"/>
    <lineage>
        <taxon>Eukaryota</taxon>
        <taxon>Metazoa</taxon>
        <taxon>Ecdysozoa</taxon>
        <taxon>Arthropoda</taxon>
        <taxon>Chelicerata</taxon>
        <taxon>Arachnida</taxon>
        <taxon>Acari</taxon>
        <taxon>Acariformes</taxon>
        <taxon>Sarcoptiformes</taxon>
        <taxon>Oribatida</taxon>
        <taxon>Brachypylina</taxon>
        <taxon>Oppioidea</taxon>
        <taxon>Oppiidae</taxon>
        <taxon>Oppiella</taxon>
    </lineage>
</organism>
<dbReference type="OrthoDB" id="10071059at2759"/>
<name>A0A7R9QBE5_9ACAR</name>
<dbReference type="EMBL" id="OC914979">
    <property type="protein sequence ID" value="CAD7637934.1"/>
    <property type="molecule type" value="Genomic_DNA"/>
</dbReference>
<accession>A0A7R9QBE5</accession>
<dbReference type="GO" id="GO:0048598">
    <property type="term" value="P:embryonic morphogenesis"/>
    <property type="evidence" value="ECO:0007669"/>
    <property type="project" value="InterPro"/>
</dbReference>
<protein>
    <submittedName>
        <fullName evidence="1">Uncharacterized protein</fullName>
    </submittedName>
</protein>
<evidence type="ECO:0000313" key="1">
    <source>
        <dbReference type="EMBL" id="CAD7637934.1"/>
    </source>
</evidence>
<dbReference type="Pfam" id="PF15323">
    <property type="entry name" value="Ashwin"/>
    <property type="match status" value="1"/>
</dbReference>
<evidence type="ECO:0000313" key="2">
    <source>
        <dbReference type="Proteomes" id="UP000728032"/>
    </source>
</evidence>
<sequence>MMFDWESGDGHTHPDDTDKDFDPIHPVLCHPELMSRKQLHDLLQKRHWSLPEELAVNGYEYYNLIDLYNRVLLPLPQRRYGDNRQSTHLKAKQLDCNQSFALKRKSDELTASADNSSAKKVKTISSDCCDNYETNGKRNATHVSQQTIDNKRHKISWP</sequence>
<keyword evidence="2" id="KW-1185">Reference proteome</keyword>
<proteinExistence type="predicted"/>
<dbReference type="AlphaFoldDB" id="A0A7R9QBE5"/>